<feature type="coiled-coil region" evidence="4">
    <location>
        <begin position="777"/>
        <end position="864"/>
    </location>
</feature>
<dbReference type="Gene3D" id="3.40.50.300">
    <property type="entry name" value="P-loop containing nucleotide triphosphate hydrolases"/>
    <property type="match status" value="2"/>
</dbReference>
<comment type="subunit">
    <text evidence="2">Heterodimer of SbcC and SbcD.</text>
</comment>
<accession>A0A3S2TRU1</accession>
<gene>
    <name evidence="5" type="ORF">EM808_23295</name>
</gene>
<dbReference type="AlphaFoldDB" id="A0A3S2TRU1"/>
<comment type="similarity">
    <text evidence="1">Belongs to the SMC family. SbcC subfamily.</text>
</comment>
<protein>
    <recommendedName>
        <fullName evidence="3">Nuclease SbcCD subunit C</fullName>
    </recommendedName>
</protein>
<dbReference type="Pfam" id="PF13558">
    <property type="entry name" value="SbcC_Walker_B"/>
    <property type="match status" value="1"/>
</dbReference>
<dbReference type="RefSeq" id="WP_127741321.1">
    <property type="nucleotide sequence ID" value="NZ_RZTZ01000014.1"/>
</dbReference>
<dbReference type="SUPFAM" id="SSF52540">
    <property type="entry name" value="P-loop containing nucleoside triphosphate hydrolases"/>
    <property type="match status" value="1"/>
</dbReference>
<evidence type="ECO:0000256" key="3">
    <source>
        <dbReference type="ARBA" id="ARBA00013368"/>
    </source>
</evidence>
<dbReference type="GO" id="GO:0006302">
    <property type="term" value="P:double-strand break repair"/>
    <property type="evidence" value="ECO:0007669"/>
    <property type="project" value="InterPro"/>
</dbReference>
<dbReference type="EMBL" id="RZTZ01000014">
    <property type="protein sequence ID" value="RVT57980.1"/>
    <property type="molecule type" value="Genomic_DNA"/>
</dbReference>
<feature type="coiled-coil region" evidence="4">
    <location>
        <begin position="551"/>
        <end position="578"/>
    </location>
</feature>
<reference evidence="5 6" key="1">
    <citation type="submission" date="2019-01" db="EMBL/GenBank/DDBJ databases">
        <title>Bacillus sp. M5HDSG1-1, whole genome shotgun sequence.</title>
        <authorList>
            <person name="Tuo L."/>
        </authorList>
    </citation>
    <scope>NUCLEOTIDE SEQUENCE [LARGE SCALE GENOMIC DNA]</scope>
    <source>
        <strain evidence="5 6">M5HDSG1-1</strain>
    </source>
</reference>
<comment type="caution">
    <text evidence="5">The sequence shown here is derived from an EMBL/GenBank/DDBJ whole genome shotgun (WGS) entry which is preliminary data.</text>
</comment>
<evidence type="ECO:0000256" key="4">
    <source>
        <dbReference type="SAM" id="Coils"/>
    </source>
</evidence>
<proteinExistence type="inferred from homology"/>
<feature type="coiled-coil region" evidence="4">
    <location>
        <begin position="241"/>
        <end position="356"/>
    </location>
</feature>
<sequence>MRPLKLTMQAFGPYAKTETIDFTKLGTRTMFVISGKTGAGKTTIFDGISYAIYGKASGEDRNGPELRSQFAADSLLTEVSLDFKLRDKRYLITRSPQQDKKKERGDGFTTIGAKAELYVYDGNGELKNIASSIREVEEKIKEIMQIDSNQFRQILMIPQGEFRKLLTSDSKEKEAILQKLFHTEIYKYMEDKLKDKSSELKRNVEQQLLMRKSALANISSVFVEELYSLIIEGNDNDVVLLPLLKKEIEMMAQKTKELKAELEKKNKDRDDLNNKVFEAEAVLKQMKLKNDLKLQKDRLEEQREMVNANEKAALLAQKAAMLTQQEEICHHLKKQLDKCEQEKTQIAAMLEKIAKNMIEAEKAFQREADKELERKELSDYISFLKTIQKDVEQFAMLEAAVAKTSAQIMEQEANKQSILKNKEQHEKDLRRYKEIRQELESSKITLLENKGLLADKKHVLEKLDKQISIETRLAEQTKIAGKKKELSANILARFEDAKSLVEKLENDWFTGQSYHLSLSLEQDAPCPVCGSKHHPAPASSNNVNIPSQEDIKSAKGDAATIEKQKTAAETELVQINSQISFLAEQLELGSKELQSIRADAANWSAVEMKQVVAREVEELEQVQRSLGEAASRLERLDKATVELQQAIESNNGQLEKAIEESHHLILKKTELESALNTKKNAVPENLRHTESFKREFAASKSKFATLEELYSKSQAALQELKTKQQKELGVMESLEKQHTDIAANLQTERKIFLEKMTSEGFATYGQFHQAKLPAGEIEALQNSIQQYKEQYRSISDRFSDLEEILRDVKTPDMESLLAQRKVFDEEIAVMQQEHTNLLIKEKDNKEIMAKVKKINSDMKELEESYKLIGHLYDITRGQNTYRMTFERYVLAAFLDDILQEANSRLVKMTSGRYKLIRKKDRSKGNVQSGLELLVFDQYTGQERHVKTLSGGESFKAALSLALGLADVVQSYAGGVSLETMFIDEGFGTLDPESLDQAIETLMEIQSTGRLVGIISHVPELKERIDVQLEVISGQNGSTTQFHHLF</sequence>
<name>A0A3S2TRU1_9BACI</name>
<dbReference type="GO" id="GO:0016887">
    <property type="term" value="F:ATP hydrolysis activity"/>
    <property type="evidence" value="ECO:0007669"/>
    <property type="project" value="InterPro"/>
</dbReference>
<evidence type="ECO:0000256" key="2">
    <source>
        <dbReference type="ARBA" id="ARBA00011322"/>
    </source>
</evidence>
<dbReference type="InterPro" id="IPR027417">
    <property type="entry name" value="P-loop_NTPase"/>
</dbReference>
<evidence type="ECO:0000313" key="5">
    <source>
        <dbReference type="EMBL" id="RVT57980.1"/>
    </source>
</evidence>
<dbReference type="PANTHER" id="PTHR32114:SF2">
    <property type="entry name" value="ABC TRANSPORTER ABCH.3"/>
    <property type="match status" value="1"/>
</dbReference>
<feature type="coiled-coil region" evidence="4">
    <location>
        <begin position="703"/>
        <end position="737"/>
    </location>
</feature>
<organism evidence="5 6">
    <name type="scientific">Niallia taxi</name>
    <dbReference type="NCBI Taxonomy" id="2499688"/>
    <lineage>
        <taxon>Bacteria</taxon>
        <taxon>Bacillati</taxon>
        <taxon>Bacillota</taxon>
        <taxon>Bacilli</taxon>
        <taxon>Bacillales</taxon>
        <taxon>Bacillaceae</taxon>
        <taxon>Niallia</taxon>
    </lineage>
</organism>
<feature type="coiled-coil region" evidence="4">
    <location>
        <begin position="408"/>
        <end position="442"/>
    </location>
</feature>
<keyword evidence="4" id="KW-0175">Coiled coil</keyword>
<keyword evidence="6" id="KW-1185">Reference proteome</keyword>
<dbReference type="Proteomes" id="UP000288024">
    <property type="component" value="Unassembled WGS sequence"/>
</dbReference>
<dbReference type="PANTHER" id="PTHR32114">
    <property type="entry name" value="ABC TRANSPORTER ABCH.3"/>
    <property type="match status" value="1"/>
</dbReference>
<evidence type="ECO:0000256" key="1">
    <source>
        <dbReference type="ARBA" id="ARBA00006930"/>
    </source>
</evidence>
<evidence type="ECO:0000313" key="6">
    <source>
        <dbReference type="Proteomes" id="UP000288024"/>
    </source>
</evidence>